<name>A0A0A2G599_9PORP</name>
<dbReference type="GO" id="GO:0005524">
    <property type="term" value="F:ATP binding"/>
    <property type="evidence" value="ECO:0007669"/>
    <property type="project" value="UniProtKB-KW"/>
</dbReference>
<evidence type="ECO:0000256" key="4">
    <source>
        <dbReference type="ARBA" id="ARBA00022741"/>
    </source>
</evidence>
<evidence type="ECO:0000256" key="3">
    <source>
        <dbReference type="ARBA" id="ARBA00022692"/>
    </source>
</evidence>
<dbReference type="PROSITE" id="PS50929">
    <property type="entry name" value="ABC_TM1F"/>
    <property type="match status" value="1"/>
</dbReference>
<accession>A0A0A2G599</accession>
<dbReference type="eggNOG" id="COG1132">
    <property type="taxonomic scope" value="Bacteria"/>
</dbReference>
<proteinExistence type="predicted"/>
<keyword evidence="12" id="KW-1185">Reference proteome</keyword>
<dbReference type="GO" id="GO:0005886">
    <property type="term" value="C:plasma membrane"/>
    <property type="evidence" value="ECO:0007669"/>
    <property type="project" value="UniProtKB-SubCell"/>
</dbReference>
<gene>
    <name evidence="11" type="ORF">HQ36_06590</name>
</gene>
<dbReference type="EMBL" id="JQZW01000012">
    <property type="protein sequence ID" value="KGN97550.1"/>
    <property type="molecule type" value="Genomic_DNA"/>
</dbReference>
<evidence type="ECO:0000259" key="9">
    <source>
        <dbReference type="PROSITE" id="PS50893"/>
    </source>
</evidence>
<evidence type="ECO:0000256" key="8">
    <source>
        <dbReference type="SAM" id="Phobius"/>
    </source>
</evidence>
<sequence length="620" mass="69928">MKRYFRIVKHYVWPYKAYLWLSVVLNILAALLNLLAFSLIMPILKILFGLSEGGHQYIPLDSIPYEGIKTLSEWGNALTNNFSYYIETLIASYGASTTLIVLCLYLIGMTLLKVTVTYFGLWSLIPVRTGVVRDLRNRLNDKITTLPIAFMAEEHKGDILARISGDVGDVEWTIVETLDMMIKNPILLLIYLIALFTLSWQLTLFVFVVLPPAGYIMGVIGRKLRRQSLVGQNMWGTLMSQVEETLGGLRIIKAFRAESKIKTRFHKTNEEYKEVVTKVYERQQLAHPVSELLGTITIAIILWYGGSLILEGTSMISAPTFIYYLIVFYSIINPAKELSRASYAIQKGMASMERIERILDIENPIKSPEQPKPLHFDREIRLENVSFRYSPEKWILKDLNLTIKKGQTVALVGASGAGKSTLVDLIPRFWDVTEGRITIDGTDIREVDLDALRSLIGNVNQEPILFNDTVYNNIAFSPETATQEEVLNAAKIANAHEYIQNLTEGYHTNIGDRGCRLSGGERQRLSIARAVLKNPAILILDEATSSLDNHSERLVQEAIENLLKDRTTIVIAHRLTTIVNADIICVLDKGRIIEQGSHQELLSLGGAYSRLYKMQSSQTL</sequence>
<dbReference type="RefSeq" id="WP_036884568.1">
    <property type="nucleotide sequence ID" value="NZ_JQZW01000012.1"/>
</dbReference>
<dbReference type="Pfam" id="PF00005">
    <property type="entry name" value="ABC_tran"/>
    <property type="match status" value="1"/>
</dbReference>
<dbReference type="GO" id="GO:0015421">
    <property type="term" value="F:ABC-type oligopeptide transporter activity"/>
    <property type="evidence" value="ECO:0007669"/>
    <property type="project" value="TreeGrafter"/>
</dbReference>
<feature type="domain" description="ABC transporter" evidence="9">
    <location>
        <begin position="380"/>
        <end position="614"/>
    </location>
</feature>
<evidence type="ECO:0000256" key="5">
    <source>
        <dbReference type="ARBA" id="ARBA00022840"/>
    </source>
</evidence>
<dbReference type="PANTHER" id="PTHR43394:SF1">
    <property type="entry name" value="ATP-BINDING CASSETTE SUB-FAMILY B MEMBER 10, MITOCHONDRIAL"/>
    <property type="match status" value="1"/>
</dbReference>
<dbReference type="SUPFAM" id="SSF90123">
    <property type="entry name" value="ABC transporter transmembrane region"/>
    <property type="match status" value="1"/>
</dbReference>
<dbReference type="InterPro" id="IPR003593">
    <property type="entry name" value="AAA+_ATPase"/>
</dbReference>
<evidence type="ECO:0000256" key="7">
    <source>
        <dbReference type="ARBA" id="ARBA00023136"/>
    </source>
</evidence>
<comment type="caution">
    <text evidence="11">The sequence shown here is derived from an EMBL/GenBank/DDBJ whole genome shotgun (WGS) entry which is preliminary data.</text>
</comment>
<evidence type="ECO:0000256" key="2">
    <source>
        <dbReference type="ARBA" id="ARBA00022448"/>
    </source>
</evidence>
<keyword evidence="5 11" id="KW-0067">ATP-binding</keyword>
<dbReference type="InterPro" id="IPR017871">
    <property type="entry name" value="ABC_transporter-like_CS"/>
</dbReference>
<keyword evidence="7 8" id="KW-0472">Membrane</keyword>
<dbReference type="InterPro" id="IPR027417">
    <property type="entry name" value="P-loop_NTPase"/>
</dbReference>
<dbReference type="PROSITE" id="PS50893">
    <property type="entry name" value="ABC_TRANSPORTER_2"/>
    <property type="match status" value="1"/>
</dbReference>
<dbReference type="STRING" id="266762.HQ36_06590"/>
<evidence type="ECO:0000259" key="10">
    <source>
        <dbReference type="PROSITE" id="PS50929"/>
    </source>
</evidence>
<dbReference type="InterPro" id="IPR036640">
    <property type="entry name" value="ABC1_TM_sf"/>
</dbReference>
<dbReference type="PANTHER" id="PTHR43394">
    <property type="entry name" value="ATP-DEPENDENT PERMEASE MDL1, MITOCHONDRIAL"/>
    <property type="match status" value="1"/>
</dbReference>
<evidence type="ECO:0000313" key="11">
    <source>
        <dbReference type="EMBL" id="KGN97550.1"/>
    </source>
</evidence>
<feature type="domain" description="ABC transmembrane type-1" evidence="10">
    <location>
        <begin position="20"/>
        <end position="347"/>
    </location>
</feature>
<dbReference type="InterPro" id="IPR003439">
    <property type="entry name" value="ABC_transporter-like_ATP-bd"/>
</dbReference>
<dbReference type="OrthoDB" id="9780296at2"/>
<organism evidence="11 12">
    <name type="scientific">Porphyromonas gingivicanis</name>
    <dbReference type="NCBI Taxonomy" id="266762"/>
    <lineage>
        <taxon>Bacteria</taxon>
        <taxon>Pseudomonadati</taxon>
        <taxon>Bacteroidota</taxon>
        <taxon>Bacteroidia</taxon>
        <taxon>Bacteroidales</taxon>
        <taxon>Porphyromonadaceae</taxon>
        <taxon>Porphyromonas</taxon>
    </lineage>
</organism>
<evidence type="ECO:0000256" key="1">
    <source>
        <dbReference type="ARBA" id="ARBA00004651"/>
    </source>
</evidence>
<feature type="transmembrane region" description="Helical" evidence="8">
    <location>
        <begin position="188"/>
        <end position="216"/>
    </location>
</feature>
<dbReference type="InterPro" id="IPR039421">
    <property type="entry name" value="Type_1_exporter"/>
</dbReference>
<protein>
    <submittedName>
        <fullName evidence="11">Antibiotic ABC transporter ATP-binding protein</fullName>
    </submittedName>
</protein>
<reference evidence="11 12" key="1">
    <citation type="submission" date="2014-08" db="EMBL/GenBank/DDBJ databases">
        <title>Porphyromonas gingivicanis strain:COT-022_OH1391 Genome sequencing.</title>
        <authorList>
            <person name="Wallis C."/>
            <person name="Deusch O."/>
            <person name="O'Flynn C."/>
            <person name="Davis I."/>
            <person name="Jospin G."/>
            <person name="Darling A.E."/>
            <person name="Coil D.A."/>
            <person name="Alexiev A."/>
            <person name="Horsfall A."/>
            <person name="Kirkwood N."/>
            <person name="Harris S."/>
            <person name="Eisen J.A."/>
        </authorList>
    </citation>
    <scope>NUCLEOTIDE SEQUENCE [LARGE SCALE GENOMIC DNA]</scope>
    <source>
        <strain evidence="12">COT-022 OH1391</strain>
    </source>
</reference>
<dbReference type="SUPFAM" id="SSF52540">
    <property type="entry name" value="P-loop containing nucleoside triphosphate hydrolases"/>
    <property type="match status" value="1"/>
</dbReference>
<dbReference type="PROSITE" id="PS00211">
    <property type="entry name" value="ABC_TRANSPORTER_1"/>
    <property type="match status" value="1"/>
</dbReference>
<dbReference type="AlphaFoldDB" id="A0A0A2G599"/>
<keyword evidence="4" id="KW-0547">Nucleotide-binding</keyword>
<dbReference type="Gene3D" id="3.40.50.300">
    <property type="entry name" value="P-loop containing nucleotide triphosphate hydrolases"/>
    <property type="match status" value="1"/>
</dbReference>
<keyword evidence="2" id="KW-0813">Transport</keyword>
<feature type="transmembrane region" description="Helical" evidence="8">
    <location>
        <begin position="20"/>
        <end position="44"/>
    </location>
</feature>
<keyword evidence="6 8" id="KW-1133">Transmembrane helix</keyword>
<dbReference type="CDD" id="cd03251">
    <property type="entry name" value="ABCC_MsbA"/>
    <property type="match status" value="1"/>
</dbReference>
<dbReference type="Proteomes" id="UP000030134">
    <property type="component" value="Unassembled WGS sequence"/>
</dbReference>
<dbReference type="SMART" id="SM00382">
    <property type="entry name" value="AAA"/>
    <property type="match status" value="1"/>
</dbReference>
<evidence type="ECO:0000313" key="12">
    <source>
        <dbReference type="Proteomes" id="UP000030134"/>
    </source>
</evidence>
<dbReference type="Pfam" id="PF00664">
    <property type="entry name" value="ABC_membrane"/>
    <property type="match status" value="1"/>
</dbReference>
<keyword evidence="3 8" id="KW-0812">Transmembrane</keyword>
<dbReference type="GO" id="GO:0016887">
    <property type="term" value="F:ATP hydrolysis activity"/>
    <property type="evidence" value="ECO:0007669"/>
    <property type="project" value="InterPro"/>
</dbReference>
<evidence type="ECO:0000256" key="6">
    <source>
        <dbReference type="ARBA" id="ARBA00022989"/>
    </source>
</evidence>
<comment type="subcellular location">
    <subcellularLocation>
        <location evidence="1">Cell membrane</location>
        <topology evidence="1">Multi-pass membrane protein</topology>
    </subcellularLocation>
</comment>
<dbReference type="CDD" id="cd18552">
    <property type="entry name" value="ABC_6TM_MsbA_like"/>
    <property type="match status" value="1"/>
</dbReference>
<dbReference type="Gene3D" id="1.20.1560.10">
    <property type="entry name" value="ABC transporter type 1, transmembrane domain"/>
    <property type="match status" value="1"/>
</dbReference>
<feature type="transmembrane region" description="Helical" evidence="8">
    <location>
        <begin position="82"/>
        <end position="107"/>
    </location>
</feature>
<dbReference type="InterPro" id="IPR011527">
    <property type="entry name" value="ABC1_TM_dom"/>
</dbReference>
<dbReference type="FunFam" id="3.40.50.300:FF:000287">
    <property type="entry name" value="Multidrug ABC transporter ATP-binding protein"/>
    <property type="match status" value="1"/>
</dbReference>